<evidence type="ECO:0000256" key="2">
    <source>
        <dbReference type="SAM" id="MobiDB-lite"/>
    </source>
</evidence>
<feature type="signal peptide" evidence="3">
    <location>
        <begin position="1"/>
        <end position="42"/>
    </location>
</feature>
<feature type="compositionally biased region" description="Gly residues" evidence="2">
    <location>
        <begin position="260"/>
        <end position="269"/>
    </location>
</feature>
<keyword evidence="1 3" id="KW-0732">Signal</keyword>
<comment type="caution">
    <text evidence="4">The sequence shown here is derived from an EMBL/GenBank/DDBJ whole genome shotgun (WGS) entry which is preliminary data.</text>
</comment>
<dbReference type="Pfam" id="PF12951">
    <property type="entry name" value="PATR"/>
    <property type="match status" value="2"/>
</dbReference>
<evidence type="ECO:0000313" key="5">
    <source>
        <dbReference type="Proteomes" id="UP001500975"/>
    </source>
</evidence>
<keyword evidence="5" id="KW-1185">Reference proteome</keyword>
<reference evidence="5" key="1">
    <citation type="journal article" date="2019" name="Int. J. Syst. Evol. Microbiol.">
        <title>The Global Catalogue of Microorganisms (GCM) 10K type strain sequencing project: providing services to taxonomists for standard genome sequencing and annotation.</title>
        <authorList>
            <consortium name="The Broad Institute Genomics Platform"/>
            <consortium name="The Broad Institute Genome Sequencing Center for Infectious Disease"/>
            <person name="Wu L."/>
            <person name="Ma J."/>
        </authorList>
    </citation>
    <scope>NUCLEOTIDE SEQUENCE [LARGE SCALE GENOMIC DNA]</scope>
    <source>
        <strain evidence="5">JCM 17804</strain>
    </source>
</reference>
<evidence type="ECO:0000256" key="1">
    <source>
        <dbReference type="ARBA" id="ARBA00022729"/>
    </source>
</evidence>
<dbReference type="InterPro" id="IPR013425">
    <property type="entry name" value="Autotrns_rpt"/>
</dbReference>
<dbReference type="InterPro" id="IPR046776">
    <property type="entry name" value="Pectate_lyase_5"/>
</dbReference>
<proteinExistence type="predicted"/>
<dbReference type="EMBL" id="BAABGJ010000007">
    <property type="protein sequence ID" value="GAA4332520.1"/>
    <property type="molecule type" value="Genomic_DNA"/>
</dbReference>
<feature type="region of interest" description="Disordered" evidence="2">
    <location>
        <begin position="664"/>
        <end position="725"/>
    </location>
</feature>
<feature type="compositionally biased region" description="Low complexity" evidence="2">
    <location>
        <begin position="708"/>
        <end position="718"/>
    </location>
</feature>
<feature type="region of interest" description="Disordered" evidence="2">
    <location>
        <begin position="606"/>
        <end position="625"/>
    </location>
</feature>
<dbReference type="Pfam" id="PF20585">
    <property type="entry name" value="Pectate_lyase_5"/>
    <property type="match status" value="1"/>
</dbReference>
<gene>
    <name evidence="4" type="ORF">GCM10023165_07160</name>
</gene>
<feature type="compositionally biased region" description="Low complexity" evidence="2">
    <location>
        <begin position="608"/>
        <end position="625"/>
    </location>
</feature>
<protein>
    <recommendedName>
        <fullName evidence="6">Autotransporter-associated beta strand protein</fullName>
    </recommendedName>
</protein>
<accession>A0ABP8H078</accession>
<evidence type="ECO:0008006" key="6">
    <source>
        <dbReference type="Google" id="ProtNLM"/>
    </source>
</evidence>
<name>A0ABP8H078_9BURK</name>
<feature type="compositionally biased region" description="Low complexity" evidence="2">
    <location>
        <begin position="677"/>
        <end position="695"/>
    </location>
</feature>
<evidence type="ECO:0000313" key="4">
    <source>
        <dbReference type="EMBL" id="GAA4332520.1"/>
    </source>
</evidence>
<feature type="region of interest" description="Disordered" evidence="2">
    <location>
        <begin position="249"/>
        <end position="275"/>
    </location>
</feature>
<evidence type="ECO:0000256" key="3">
    <source>
        <dbReference type="SAM" id="SignalP"/>
    </source>
</evidence>
<dbReference type="NCBIfam" id="TIGR02601">
    <property type="entry name" value="autotrns_rpt"/>
    <property type="match status" value="2"/>
</dbReference>
<organism evidence="4 5">
    <name type="scientific">Variovorax defluvii</name>
    <dbReference type="NCBI Taxonomy" id="913761"/>
    <lineage>
        <taxon>Bacteria</taxon>
        <taxon>Pseudomonadati</taxon>
        <taxon>Pseudomonadota</taxon>
        <taxon>Betaproteobacteria</taxon>
        <taxon>Burkholderiales</taxon>
        <taxon>Comamonadaceae</taxon>
        <taxon>Variovorax</taxon>
    </lineage>
</organism>
<feature type="chain" id="PRO_5047398521" description="Autotransporter-associated beta strand protein" evidence="3">
    <location>
        <begin position="43"/>
        <end position="755"/>
    </location>
</feature>
<sequence length="755" mass="72640">MAVPESARVRGKQSGSKRALGLRLRPLAMACLLAWVAPSAWACDAGDTASLANCVKNIAADPAQTINLTADIILNGNIGVLAGDPLKPITINGNRHTLDGAGTYRGFFLGAGTVTINDLTLQNLRAKGGDGGQDFAMGGGGMGAGGAVFARSGVDLTLNNVSLVSNSAVGGNSNANFTPANPNAIYMASGGGGGLGGAGGGSREGLAANVGQGGGGLYADGSIGSDQTHAGNGGGPYGGAGETFFVVPFGPSTGTPPGPGGDYSGGGGALDVDNSRFGGGGGAGASGGFGGGGGGSFATGGAGGFGGGGGEGVNGGGGQGGFGGGAGSQYNGGGGGAGMGGAVFIQNGARVTLTGSFSVNGNSVTAGVGAYDPFPLAAALRASAFGSGIFLQGSTSALTFAPGSGTTQTVANTIADQTGSGGTGSNAGSIGIIKTGAGTLQLTGANTYSGGTDLQQSRVEVGNDSALGLGVLTMHGGTTLGFIADRLTLGNAISFADTADAFIDTGNFPSFLGGTISGPGNLVKTGTGPLTLAGPNTYVGRTTIVSGVLQAGDGGTSGTLGIGDVSVNSGATVSFRRAPSAPKAMAAWAACKRAPICGAMPPGAQAFTPASSTASSRSRASPAASPTWRWAATTCAASTSAATRPMAPAAASISTPSCNSAAIATKSSRRPRCAPGARPTASARRWRSASPSRLAVAGRSNRRPNWCTRTSSSTTSTSGVRACSRRATATGSPAWAFGSRATSARVQAGCNPLRA</sequence>
<dbReference type="Proteomes" id="UP001500975">
    <property type="component" value="Unassembled WGS sequence"/>
</dbReference>